<dbReference type="Proteomes" id="UP001370348">
    <property type="component" value="Chromosome"/>
</dbReference>
<dbReference type="InterPro" id="IPR053812">
    <property type="entry name" value="HTH_Sigma70_ECF-like"/>
</dbReference>
<evidence type="ECO:0000313" key="2">
    <source>
        <dbReference type="EMBL" id="WXB14321.1"/>
    </source>
</evidence>
<dbReference type="InterPro" id="IPR014284">
    <property type="entry name" value="RNA_pol_sigma-70_dom"/>
</dbReference>
<dbReference type="NCBIfam" id="TIGR02937">
    <property type="entry name" value="sigma70-ECF"/>
    <property type="match status" value="1"/>
</dbReference>
<organism evidence="2 3">
    <name type="scientific">Pendulispora albinea</name>
    <dbReference type="NCBI Taxonomy" id="2741071"/>
    <lineage>
        <taxon>Bacteria</taxon>
        <taxon>Pseudomonadati</taxon>
        <taxon>Myxococcota</taxon>
        <taxon>Myxococcia</taxon>
        <taxon>Myxococcales</taxon>
        <taxon>Sorangiineae</taxon>
        <taxon>Pendulisporaceae</taxon>
        <taxon>Pendulispora</taxon>
    </lineage>
</organism>
<dbReference type="SUPFAM" id="SSF88659">
    <property type="entry name" value="Sigma3 and sigma4 domains of RNA polymerase sigma factors"/>
    <property type="match status" value="1"/>
</dbReference>
<dbReference type="NCBIfam" id="TIGR03001">
    <property type="entry name" value="Sig-70_gmx1"/>
    <property type="match status" value="1"/>
</dbReference>
<gene>
    <name evidence="2" type="ORF">LZC94_41665</name>
</gene>
<reference evidence="2 3" key="1">
    <citation type="submission" date="2021-12" db="EMBL/GenBank/DDBJ databases">
        <title>Discovery of the Pendulisporaceae a myxobacterial family with distinct sporulation behavior and unique specialized metabolism.</title>
        <authorList>
            <person name="Garcia R."/>
            <person name="Popoff A."/>
            <person name="Bader C.D."/>
            <person name="Loehr J."/>
            <person name="Walesch S."/>
            <person name="Walt C."/>
            <person name="Boldt J."/>
            <person name="Bunk B."/>
            <person name="Haeckl F.J.F.P.J."/>
            <person name="Gunesch A.P."/>
            <person name="Birkelbach J."/>
            <person name="Nuebel U."/>
            <person name="Pietschmann T."/>
            <person name="Bach T."/>
            <person name="Mueller R."/>
        </authorList>
    </citation>
    <scope>NUCLEOTIDE SEQUENCE [LARGE SCALE GENOMIC DNA]</scope>
    <source>
        <strain evidence="2 3">MSr11954</strain>
    </source>
</reference>
<feature type="domain" description="RNA polymerase sigma-70 ECF-like HTH" evidence="1">
    <location>
        <begin position="119"/>
        <end position="234"/>
    </location>
</feature>
<dbReference type="InterPro" id="IPR036388">
    <property type="entry name" value="WH-like_DNA-bd_sf"/>
</dbReference>
<dbReference type="InterPro" id="IPR011745">
    <property type="entry name" value="RNA_pol_sigma70_MYXXA"/>
</dbReference>
<accession>A0ABZ2LYY1</accession>
<evidence type="ECO:0000259" key="1">
    <source>
        <dbReference type="Pfam" id="PF07638"/>
    </source>
</evidence>
<proteinExistence type="predicted"/>
<dbReference type="EMBL" id="CP089984">
    <property type="protein sequence ID" value="WXB14321.1"/>
    <property type="molecule type" value="Genomic_DNA"/>
</dbReference>
<dbReference type="Gene3D" id="1.10.10.10">
    <property type="entry name" value="Winged helix-like DNA-binding domain superfamily/Winged helix DNA-binding domain"/>
    <property type="match status" value="1"/>
</dbReference>
<name>A0ABZ2LYY1_9BACT</name>
<dbReference type="Pfam" id="PF07638">
    <property type="entry name" value="Sigma70_ECF"/>
    <property type="match status" value="1"/>
</dbReference>
<dbReference type="RefSeq" id="WP_394823941.1">
    <property type="nucleotide sequence ID" value="NZ_CP089984.1"/>
</dbReference>
<evidence type="ECO:0000313" key="3">
    <source>
        <dbReference type="Proteomes" id="UP001370348"/>
    </source>
</evidence>
<dbReference type="InterPro" id="IPR013324">
    <property type="entry name" value="RNA_pol_sigma_r3/r4-like"/>
</dbReference>
<keyword evidence="3" id="KW-1185">Reference proteome</keyword>
<protein>
    <submittedName>
        <fullName evidence="2">Sigma-70 family RNA polymerase sigma factor</fullName>
    </submittedName>
</protein>
<sequence>MSPRDRRALEAELAQRLLRAREAHRGVALETETFVAFIARKVPAGKPALEGLRDLHIESLYLAYGCSIGNAAAMSIIEREYLPKLDPALARVGADTDRISEIKQRLRERLFTGTEARSPRITEYSGRGDLVRWLRAVAVRIAIDLARGTSGPSDRDVDELVLQADDPELAHLKRLYRAEVAEATRAALTNLDTDHRNDLRLYYLDGLRLKELATLRGIGISTMSRRLQTARRALLDDTRRRLRAKLDIGDGDLDSILRLLGSRLDFSRRWLDTKG</sequence>